<name>A0A4R8SU30_9MYCO</name>
<reference evidence="1 2" key="1">
    <citation type="journal article" date="2019" name="Sci. Rep.">
        <title>Extended insight into the Mycobacterium chelonae-abscessus complex through whole genome sequencing of Mycobacterium salmoniphilum outbreak and Mycobacterium salmoniphilum-like strains.</title>
        <authorList>
            <person name="Behra P.R.K."/>
            <person name="Das S."/>
            <person name="Pettersson B.M.F."/>
            <person name="Shirreff L."/>
            <person name="DuCote T."/>
            <person name="Jacobsson K.G."/>
            <person name="Ennis D.G."/>
            <person name="Kirsebom L.A."/>
        </authorList>
    </citation>
    <scope>NUCLEOTIDE SEQUENCE [LARGE SCALE GENOMIC DNA]</scope>
    <source>
        <strain evidence="1 2">CCUG 60884</strain>
    </source>
</reference>
<protein>
    <submittedName>
        <fullName evidence="1">Uncharacterized protein</fullName>
    </submittedName>
</protein>
<evidence type="ECO:0000313" key="2">
    <source>
        <dbReference type="Proteomes" id="UP000294604"/>
    </source>
</evidence>
<dbReference type="RefSeq" id="WP_078326517.1">
    <property type="nucleotide sequence ID" value="NZ_JAPDRC010000003.1"/>
</dbReference>
<comment type="caution">
    <text evidence="1">The sequence shown here is derived from an EMBL/GenBank/DDBJ whole genome shotgun (WGS) entry which is preliminary data.</text>
</comment>
<dbReference type="Proteomes" id="UP000294604">
    <property type="component" value="Unassembled WGS sequence"/>
</dbReference>
<gene>
    <name evidence="1" type="ORF">CCUG60884_02853</name>
</gene>
<dbReference type="STRING" id="404941.GCA_002013645_03806"/>
<dbReference type="OrthoDB" id="4625946at2"/>
<dbReference type="AlphaFoldDB" id="A0A4R8SU30"/>
<evidence type="ECO:0000313" key="1">
    <source>
        <dbReference type="EMBL" id="TEA03990.1"/>
    </source>
</evidence>
<proteinExistence type="predicted"/>
<sequence length="137" mass="14882">MSGNSLLLETEIFPDYGVIILEDVGTLDFPDGPFDEVLASDHQISVRTLPTDQAVAMGKNVHVKVFKGEESTGLGKIVFDGKLTFTNPILGVGQMLSDPEELETIPLDRSGPVHLQIFVTPPTSATEVNILIRYDLS</sequence>
<organism evidence="1 2">
    <name type="scientific">Mycobacteroides salmoniphilum</name>
    <dbReference type="NCBI Taxonomy" id="404941"/>
    <lineage>
        <taxon>Bacteria</taxon>
        <taxon>Bacillati</taxon>
        <taxon>Actinomycetota</taxon>
        <taxon>Actinomycetes</taxon>
        <taxon>Mycobacteriales</taxon>
        <taxon>Mycobacteriaceae</taxon>
        <taxon>Mycobacteroides</taxon>
    </lineage>
</organism>
<accession>A0A4R8SU30</accession>
<dbReference type="EMBL" id="PECL01000008">
    <property type="protein sequence ID" value="TEA03990.1"/>
    <property type="molecule type" value="Genomic_DNA"/>
</dbReference>